<protein>
    <submittedName>
        <fullName evidence="2">Uncharacterized protein</fullName>
    </submittedName>
</protein>
<dbReference type="EMBL" id="WOSW01000043">
    <property type="protein sequence ID" value="NHO33910.1"/>
    <property type="molecule type" value="Genomic_DNA"/>
</dbReference>
<reference evidence="2 3" key="1">
    <citation type="journal article" date="2020" name="Int. J. Syst. Evol. Microbiol.">
        <title>Novel acetic acid bacteria from cider fermentations: Acetobacter conturbans sp. nov. and Acetobacter fallax sp. nov.</title>
        <authorList>
            <person name="Sombolestani A.S."/>
            <person name="Cleenwerck I."/>
            <person name="Cnockaert M."/>
            <person name="Borremans W."/>
            <person name="Wieme A.D."/>
            <person name="De Vuyst L."/>
            <person name="Vandamme P."/>
        </authorList>
    </citation>
    <scope>NUCLEOTIDE SEQUENCE [LARGE SCALE GENOMIC DNA]</scope>
    <source>
        <strain evidence="2 3">LMG 1637</strain>
    </source>
</reference>
<dbReference type="Proteomes" id="UP000615326">
    <property type="component" value="Unassembled WGS sequence"/>
</dbReference>
<feature type="transmembrane region" description="Helical" evidence="1">
    <location>
        <begin position="31"/>
        <end position="49"/>
    </location>
</feature>
<name>A0ABX0KBX8_9PROT</name>
<accession>A0ABX0KBX8</accession>
<keyword evidence="1" id="KW-0472">Membrane</keyword>
<proteinExistence type="predicted"/>
<organism evidence="2 3">
    <name type="scientific">Acetobacter fallax</name>
    <dbReference type="NCBI Taxonomy" id="1737473"/>
    <lineage>
        <taxon>Bacteria</taxon>
        <taxon>Pseudomonadati</taxon>
        <taxon>Pseudomonadota</taxon>
        <taxon>Alphaproteobacteria</taxon>
        <taxon>Acetobacterales</taxon>
        <taxon>Acetobacteraceae</taxon>
        <taxon>Acetobacter</taxon>
    </lineage>
</organism>
<gene>
    <name evidence="2" type="ORF">GOB84_15395</name>
</gene>
<keyword evidence="3" id="KW-1185">Reference proteome</keyword>
<keyword evidence="1" id="KW-0812">Transmembrane</keyword>
<evidence type="ECO:0000256" key="1">
    <source>
        <dbReference type="SAM" id="Phobius"/>
    </source>
</evidence>
<feature type="transmembrane region" description="Helical" evidence="1">
    <location>
        <begin position="56"/>
        <end position="75"/>
    </location>
</feature>
<sequence length="98" mass="10764">MGRIFLCWSMLLLLLAGEIVATQSGLDRMICALAVLMVLIIVIGFMKIFQAPSLAIIFAVAGLFWLGVLLMLGSLDSFTRTSFFTSGLPVSHWPWQSV</sequence>
<keyword evidence="1" id="KW-1133">Transmembrane helix</keyword>
<evidence type="ECO:0000313" key="2">
    <source>
        <dbReference type="EMBL" id="NHO33910.1"/>
    </source>
</evidence>
<evidence type="ECO:0000313" key="3">
    <source>
        <dbReference type="Proteomes" id="UP000615326"/>
    </source>
</evidence>
<comment type="caution">
    <text evidence="2">The sequence shown here is derived from an EMBL/GenBank/DDBJ whole genome shotgun (WGS) entry which is preliminary data.</text>
</comment>